<dbReference type="Pfam" id="PF00512">
    <property type="entry name" value="HisKA"/>
    <property type="match status" value="1"/>
</dbReference>
<dbReference type="AlphaFoldDB" id="A0A4U9WCI9"/>
<organism evidence="4">
    <name type="scientific">Serratia fonticola</name>
    <dbReference type="NCBI Taxonomy" id="47917"/>
    <lineage>
        <taxon>Bacteria</taxon>
        <taxon>Pseudomonadati</taxon>
        <taxon>Pseudomonadota</taxon>
        <taxon>Gammaproteobacteria</taxon>
        <taxon>Enterobacterales</taxon>
        <taxon>Yersiniaceae</taxon>
        <taxon>Serratia</taxon>
    </lineage>
</organism>
<evidence type="ECO:0000256" key="1">
    <source>
        <dbReference type="ARBA" id="ARBA00000085"/>
    </source>
</evidence>
<evidence type="ECO:0000259" key="3">
    <source>
        <dbReference type="Pfam" id="PF00512"/>
    </source>
</evidence>
<dbReference type="CDD" id="cd00082">
    <property type="entry name" value="HisKA"/>
    <property type="match status" value="1"/>
</dbReference>
<evidence type="ECO:0000313" key="4">
    <source>
        <dbReference type="EMBL" id="VTR56773.1"/>
    </source>
</evidence>
<proteinExistence type="predicted"/>
<feature type="domain" description="Signal transduction histidine kinase dimerisation/phosphoacceptor" evidence="3">
    <location>
        <begin position="24"/>
        <end position="63"/>
    </location>
</feature>
<dbReference type="EC" id="2.7.13.3" evidence="2"/>
<dbReference type="InterPro" id="IPR036097">
    <property type="entry name" value="HisK_dim/P_sf"/>
</dbReference>
<dbReference type="Gene3D" id="1.10.287.130">
    <property type="match status" value="1"/>
</dbReference>
<dbReference type="InterPro" id="IPR003661">
    <property type="entry name" value="HisK_dim/P_dom"/>
</dbReference>
<dbReference type="EMBL" id="CABEEZ010000136">
    <property type="protein sequence ID" value="VTR56773.1"/>
    <property type="molecule type" value="Genomic_DNA"/>
</dbReference>
<accession>A0A4U9WCI9</accession>
<name>A0A4U9WCI9_SERFO</name>
<keyword evidence="4" id="KW-0808">Transferase</keyword>
<sequence>MNCVLLAQRIVWLSERLAWLESQRHEFLRHISHELKTPLASMREGTELLADGVAGPLTSDQEKRWWRSSTRAAVICNC</sequence>
<keyword evidence="4" id="KW-0418">Kinase</keyword>
<dbReference type="GO" id="GO:0000155">
    <property type="term" value="F:phosphorelay sensor kinase activity"/>
    <property type="evidence" value="ECO:0007669"/>
    <property type="project" value="InterPro"/>
</dbReference>
<reference evidence="4" key="1">
    <citation type="submission" date="2019-05" db="EMBL/GenBank/DDBJ databases">
        <authorList>
            <consortium name="Pathogen Informatics"/>
        </authorList>
    </citation>
    <scope>NUCLEOTIDE SEQUENCE [LARGE SCALE GENOMIC DNA]</scope>
    <source>
        <strain evidence="4">NCTC12965</strain>
    </source>
</reference>
<dbReference type="SUPFAM" id="SSF47384">
    <property type="entry name" value="Homodimeric domain of signal transducing histidine kinase"/>
    <property type="match status" value="1"/>
</dbReference>
<protein>
    <recommendedName>
        <fullName evidence="2">histidine kinase</fullName>
        <ecNumber evidence="2">2.7.13.3</ecNumber>
    </recommendedName>
</protein>
<comment type="catalytic activity">
    <reaction evidence="1">
        <text>ATP + protein L-histidine = ADP + protein N-phospho-L-histidine.</text>
        <dbReference type="EC" id="2.7.13.3"/>
    </reaction>
</comment>
<gene>
    <name evidence="4" type="primary">qseE_1</name>
    <name evidence="4" type="ORF">NCTC12965_07228</name>
</gene>
<evidence type="ECO:0000256" key="2">
    <source>
        <dbReference type="ARBA" id="ARBA00012438"/>
    </source>
</evidence>